<sequence>MTTILCYGDSNTYGYNPVNGLRYPKDVRWTGVLQKMLGEEYEVIEEGCNGRTTVFEDAKEPWKAGLGYLRPCLNTHKPIDFVIMMLGSNDLKRMFHASAQEIADGAEELVKVIKEFTKEKQGYIPKVVLVSPPEIGKDIAASEFARSFDEDAIIRSRELSVLYERIAKKYGCIFFDAAKVVESSRVDSLHLMPEAHKKLAEAFYDRISF</sequence>
<feature type="domain" description="SGNH hydrolase-type esterase" evidence="1">
    <location>
        <begin position="6"/>
        <end position="197"/>
    </location>
</feature>
<evidence type="ECO:0000313" key="2">
    <source>
        <dbReference type="EMBL" id="SOB71893.1"/>
    </source>
</evidence>
<gene>
    <name evidence="2" type="ORF">EHLA_1161</name>
</gene>
<dbReference type="EMBL" id="LT907978">
    <property type="protein sequence ID" value="SOB71893.1"/>
    <property type="molecule type" value="Genomic_DNA"/>
</dbReference>
<dbReference type="InterPro" id="IPR013830">
    <property type="entry name" value="SGNH_hydro"/>
</dbReference>
<keyword evidence="3" id="KW-1185">Reference proteome</keyword>
<protein>
    <submittedName>
        <fullName evidence="2">GDSL-like Lipase/Acylhydrolase family</fullName>
    </submittedName>
</protein>
<dbReference type="CDD" id="cd01839">
    <property type="entry name" value="SGNH_arylesterase_like"/>
    <property type="match status" value="1"/>
</dbReference>
<dbReference type="InterPro" id="IPR036514">
    <property type="entry name" value="SGNH_hydro_sf"/>
</dbReference>
<dbReference type="Proteomes" id="UP000217549">
    <property type="component" value="Chromosome I"/>
</dbReference>
<organism evidence="2 3">
    <name type="scientific">Anaerobutyricum hallii</name>
    <dbReference type="NCBI Taxonomy" id="39488"/>
    <lineage>
        <taxon>Bacteria</taxon>
        <taxon>Bacillati</taxon>
        <taxon>Bacillota</taxon>
        <taxon>Clostridia</taxon>
        <taxon>Lachnospirales</taxon>
        <taxon>Lachnospiraceae</taxon>
        <taxon>Anaerobutyricum</taxon>
    </lineage>
</organism>
<dbReference type="STRING" id="39488.ERS852450_03136"/>
<dbReference type="PANTHER" id="PTHR30383:SF29">
    <property type="entry name" value="SGNH HYDROLASE-TYPE ESTERASE DOMAIN-CONTAINING PROTEIN"/>
    <property type="match status" value="1"/>
</dbReference>
<evidence type="ECO:0000259" key="1">
    <source>
        <dbReference type="Pfam" id="PF13472"/>
    </source>
</evidence>
<name>A0A285PQJ8_9FIRM</name>
<dbReference type="RefSeq" id="WP_096239700.1">
    <property type="nucleotide sequence ID" value="NZ_LT907978.1"/>
</dbReference>
<dbReference type="SUPFAM" id="SSF52266">
    <property type="entry name" value="SGNH hydrolase"/>
    <property type="match status" value="1"/>
</dbReference>
<reference evidence="3" key="1">
    <citation type="submission" date="2017-09" db="EMBL/GenBank/DDBJ databases">
        <authorList>
            <person name="Shetty A S."/>
        </authorList>
    </citation>
    <scope>NUCLEOTIDE SEQUENCE [LARGE SCALE GENOMIC DNA]</scope>
</reference>
<dbReference type="PANTHER" id="PTHR30383">
    <property type="entry name" value="THIOESTERASE 1/PROTEASE 1/LYSOPHOSPHOLIPASE L1"/>
    <property type="match status" value="1"/>
</dbReference>
<proteinExistence type="predicted"/>
<dbReference type="GO" id="GO:0016787">
    <property type="term" value="F:hydrolase activity"/>
    <property type="evidence" value="ECO:0007669"/>
    <property type="project" value="UniProtKB-KW"/>
</dbReference>
<evidence type="ECO:0000313" key="3">
    <source>
        <dbReference type="Proteomes" id="UP000217549"/>
    </source>
</evidence>
<dbReference type="AlphaFoldDB" id="A0A285PQJ8"/>
<dbReference type="Gene3D" id="3.40.50.1110">
    <property type="entry name" value="SGNH hydrolase"/>
    <property type="match status" value="1"/>
</dbReference>
<dbReference type="KEGG" id="ehl:EHLA_1161"/>
<accession>A0A285PQJ8</accession>
<dbReference type="InterPro" id="IPR051532">
    <property type="entry name" value="Ester_Hydrolysis_Enzymes"/>
</dbReference>
<dbReference type="Pfam" id="PF13472">
    <property type="entry name" value="Lipase_GDSL_2"/>
    <property type="match status" value="1"/>
</dbReference>
<keyword evidence="2" id="KW-0378">Hydrolase</keyword>